<name>A0AAN7A272_9PEZI</name>
<feature type="DNA-binding region" description="HMG box" evidence="3">
    <location>
        <begin position="142"/>
        <end position="210"/>
    </location>
</feature>
<dbReference type="Gene3D" id="1.10.30.10">
    <property type="entry name" value="High mobility group box domain"/>
    <property type="match status" value="1"/>
</dbReference>
<organism evidence="5 6">
    <name type="scientific">Triangularia setosa</name>
    <dbReference type="NCBI Taxonomy" id="2587417"/>
    <lineage>
        <taxon>Eukaryota</taxon>
        <taxon>Fungi</taxon>
        <taxon>Dikarya</taxon>
        <taxon>Ascomycota</taxon>
        <taxon>Pezizomycotina</taxon>
        <taxon>Sordariomycetes</taxon>
        <taxon>Sordariomycetidae</taxon>
        <taxon>Sordariales</taxon>
        <taxon>Podosporaceae</taxon>
        <taxon>Triangularia</taxon>
    </lineage>
</organism>
<dbReference type="SUPFAM" id="SSF47095">
    <property type="entry name" value="HMG-box"/>
    <property type="match status" value="1"/>
</dbReference>
<evidence type="ECO:0000256" key="1">
    <source>
        <dbReference type="ARBA" id="ARBA00023125"/>
    </source>
</evidence>
<evidence type="ECO:0000313" key="5">
    <source>
        <dbReference type="EMBL" id="KAK4170739.1"/>
    </source>
</evidence>
<dbReference type="Pfam" id="PF00505">
    <property type="entry name" value="HMG_box"/>
    <property type="match status" value="1"/>
</dbReference>
<dbReference type="EMBL" id="MU866799">
    <property type="protein sequence ID" value="KAK4170739.1"/>
    <property type="molecule type" value="Genomic_DNA"/>
</dbReference>
<dbReference type="GO" id="GO:0001228">
    <property type="term" value="F:DNA-binding transcription activator activity, RNA polymerase II-specific"/>
    <property type="evidence" value="ECO:0007669"/>
    <property type="project" value="TreeGrafter"/>
</dbReference>
<dbReference type="GO" id="GO:0005634">
    <property type="term" value="C:nucleus"/>
    <property type="evidence" value="ECO:0007669"/>
    <property type="project" value="UniProtKB-UniRule"/>
</dbReference>
<dbReference type="PROSITE" id="PS50118">
    <property type="entry name" value="HMG_BOX_2"/>
    <property type="match status" value="1"/>
</dbReference>
<reference evidence="5" key="1">
    <citation type="journal article" date="2023" name="Mol. Phylogenet. Evol.">
        <title>Genome-scale phylogeny and comparative genomics of the fungal order Sordariales.</title>
        <authorList>
            <person name="Hensen N."/>
            <person name="Bonometti L."/>
            <person name="Westerberg I."/>
            <person name="Brannstrom I.O."/>
            <person name="Guillou S."/>
            <person name="Cros-Aarteil S."/>
            <person name="Calhoun S."/>
            <person name="Haridas S."/>
            <person name="Kuo A."/>
            <person name="Mondo S."/>
            <person name="Pangilinan J."/>
            <person name="Riley R."/>
            <person name="LaButti K."/>
            <person name="Andreopoulos B."/>
            <person name="Lipzen A."/>
            <person name="Chen C."/>
            <person name="Yan M."/>
            <person name="Daum C."/>
            <person name="Ng V."/>
            <person name="Clum A."/>
            <person name="Steindorff A."/>
            <person name="Ohm R.A."/>
            <person name="Martin F."/>
            <person name="Silar P."/>
            <person name="Natvig D.O."/>
            <person name="Lalanne C."/>
            <person name="Gautier V."/>
            <person name="Ament-Velasquez S.L."/>
            <person name="Kruys A."/>
            <person name="Hutchinson M.I."/>
            <person name="Powell A.J."/>
            <person name="Barry K."/>
            <person name="Miller A.N."/>
            <person name="Grigoriev I.V."/>
            <person name="Debuchy R."/>
            <person name="Gladieux P."/>
            <person name="Hiltunen Thoren M."/>
            <person name="Johannesson H."/>
        </authorList>
    </citation>
    <scope>NUCLEOTIDE SEQUENCE</scope>
    <source>
        <strain evidence="5">CBS 892.96</strain>
    </source>
</reference>
<keyword evidence="3" id="KW-0539">Nucleus</keyword>
<accession>A0AAN7A272</accession>
<proteinExistence type="predicted"/>
<dbReference type="PANTHER" id="PTHR10270">
    <property type="entry name" value="SOX TRANSCRIPTION FACTOR"/>
    <property type="match status" value="1"/>
</dbReference>
<dbReference type="PANTHER" id="PTHR10270:SF161">
    <property type="entry name" value="SEX-DETERMINING REGION Y PROTEIN"/>
    <property type="match status" value="1"/>
</dbReference>
<dbReference type="InterPro" id="IPR036910">
    <property type="entry name" value="HMG_box_dom_sf"/>
</dbReference>
<keyword evidence="2" id="KW-0804">Transcription</keyword>
<evidence type="ECO:0000256" key="3">
    <source>
        <dbReference type="PROSITE-ProRule" id="PRU00267"/>
    </source>
</evidence>
<dbReference type="SMART" id="SM00398">
    <property type="entry name" value="HMG"/>
    <property type="match status" value="1"/>
</dbReference>
<reference evidence="5" key="2">
    <citation type="submission" date="2023-05" db="EMBL/GenBank/DDBJ databases">
        <authorList>
            <consortium name="Lawrence Berkeley National Laboratory"/>
            <person name="Steindorff A."/>
            <person name="Hensen N."/>
            <person name="Bonometti L."/>
            <person name="Westerberg I."/>
            <person name="Brannstrom I.O."/>
            <person name="Guillou S."/>
            <person name="Cros-Aarteil S."/>
            <person name="Calhoun S."/>
            <person name="Haridas S."/>
            <person name="Kuo A."/>
            <person name="Mondo S."/>
            <person name="Pangilinan J."/>
            <person name="Riley R."/>
            <person name="Labutti K."/>
            <person name="Andreopoulos B."/>
            <person name="Lipzen A."/>
            <person name="Chen C."/>
            <person name="Yanf M."/>
            <person name="Daum C."/>
            <person name="Ng V."/>
            <person name="Clum A."/>
            <person name="Ohm R."/>
            <person name="Martin F."/>
            <person name="Silar P."/>
            <person name="Natvig D."/>
            <person name="Lalanne C."/>
            <person name="Gautier V."/>
            <person name="Ament-Velasquez S.L."/>
            <person name="Kruys A."/>
            <person name="Hutchinson M.I."/>
            <person name="Powell A.J."/>
            <person name="Barry K."/>
            <person name="Miller A.N."/>
            <person name="Grigoriev I.V."/>
            <person name="Debuchy R."/>
            <person name="Gladieux P."/>
            <person name="Thoren M.H."/>
            <person name="Johannesson H."/>
        </authorList>
    </citation>
    <scope>NUCLEOTIDE SEQUENCE</scope>
    <source>
        <strain evidence="5">CBS 892.96</strain>
    </source>
</reference>
<dbReference type="GO" id="GO:0000122">
    <property type="term" value="P:negative regulation of transcription by RNA polymerase II"/>
    <property type="evidence" value="ECO:0007669"/>
    <property type="project" value="TreeGrafter"/>
</dbReference>
<sequence length="221" mass="25230">MDATNSTSIDSPLFYTNKMTIPVVTDSNAFSFLCVDDEMVVQHTAITHDDDDVVSTLMTAAANFRKMNDGLHSAIVHRKQTMVYYIMSISLALRLDMDLFDMLHTTITRSATVMTDVTAPVYTESSEDTRQKSVAATTKEHIRRPRNQFIIYRQWMSAQLHEQNPGLTAGSISTIVSNAWKAEKPNVKAHFKALADEEDRIHKLNHPGYRYQARRNRVEYR</sequence>
<dbReference type="Proteomes" id="UP001302321">
    <property type="component" value="Unassembled WGS sequence"/>
</dbReference>
<dbReference type="AlphaFoldDB" id="A0AAN7A272"/>
<comment type="caution">
    <text evidence="5">The sequence shown here is derived from an EMBL/GenBank/DDBJ whole genome shotgun (WGS) entry which is preliminary data.</text>
</comment>
<protein>
    <submittedName>
        <fullName evidence="5">Sporulation minus regulator 2</fullName>
    </submittedName>
</protein>
<dbReference type="CDD" id="cd01389">
    <property type="entry name" value="HMG-box_ROX1-like"/>
    <property type="match status" value="1"/>
</dbReference>
<dbReference type="InterPro" id="IPR050140">
    <property type="entry name" value="SRY-related_HMG-box_TF-like"/>
</dbReference>
<feature type="domain" description="HMG box" evidence="4">
    <location>
        <begin position="142"/>
        <end position="210"/>
    </location>
</feature>
<dbReference type="GO" id="GO:0000978">
    <property type="term" value="F:RNA polymerase II cis-regulatory region sequence-specific DNA binding"/>
    <property type="evidence" value="ECO:0007669"/>
    <property type="project" value="TreeGrafter"/>
</dbReference>
<evidence type="ECO:0000259" key="4">
    <source>
        <dbReference type="PROSITE" id="PS50118"/>
    </source>
</evidence>
<gene>
    <name evidence="5" type="ORF">QBC36DRAFT_152082</name>
</gene>
<feature type="non-terminal residue" evidence="5">
    <location>
        <position position="221"/>
    </location>
</feature>
<dbReference type="GO" id="GO:0030154">
    <property type="term" value="P:cell differentiation"/>
    <property type="evidence" value="ECO:0007669"/>
    <property type="project" value="TreeGrafter"/>
</dbReference>
<evidence type="ECO:0000256" key="2">
    <source>
        <dbReference type="ARBA" id="ARBA00023163"/>
    </source>
</evidence>
<keyword evidence="1 3" id="KW-0238">DNA-binding</keyword>
<keyword evidence="6" id="KW-1185">Reference proteome</keyword>
<dbReference type="InterPro" id="IPR009071">
    <property type="entry name" value="HMG_box_dom"/>
</dbReference>
<evidence type="ECO:0000313" key="6">
    <source>
        <dbReference type="Proteomes" id="UP001302321"/>
    </source>
</evidence>